<gene>
    <name evidence="4" type="ORF">TDUB1175_LOCUS24459</name>
</gene>
<dbReference type="GO" id="GO:0016303">
    <property type="term" value="F:1-phosphatidylinositol-3-kinase activity"/>
    <property type="evidence" value="ECO:0007669"/>
    <property type="project" value="TreeGrafter"/>
</dbReference>
<dbReference type="InterPro" id="IPR000403">
    <property type="entry name" value="PI3/4_kinase_cat_dom"/>
</dbReference>
<keyword evidence="1" id="KW-0808">Transferase</keyword>
<organism evidence="4">
    <name type="scientific">Pseudictyota dubia</name>
    <dbReference type="NCBI Taxonomy" id="2749911"/>
    <lineage>
        <taxon>Eukaryota</taxon>
        <taxon>Sar</taxon>
        <taxon>Stramenopiles</taxon>
        <taxon>Ochrophyta</taxon>
        <taxon>Bacillariophyta</taxon>
        <taxon>Mediophyceae</taxon>
        <taxon>Biddulphiophycidae</taxon>
        <taxon>Eupodiscales</taxon>
        <taxon>Odontellaceae</taxon>
        <taxon>Pseudictyota</taxon>
    </lineage>
</organism>
<sequence>MDNYVKSCAGYSVITYLLGVGDRHLDNLLLHANGHFLHCDYSFILGQDPKTYLPMRITEEMVLGMGGRDSDNFAKFLSLAGAAFVALRRHSNVRALLSHVRTMARTDLPSVSQNGQRPEDALLDMRRRFRLDLSEEEALSFIERLIESSIASKLWIAVDAIHSLGKRF</sequence>
<dbReference type="SUPFAM" id="SSF56112">
    <property type="entry name" value="Protein kinase-like (PK-like)"/>
    <property type="match status" value="1"/>
</dbReference>
<dbReference type="PANTHER" id="PTHR10048">
    <property type="entry name" value="PHOSPHATIDYLINOSITOL KINASE"/>
    <property type="match status" value="1"/>
</dbReference>
<protein>
    <recommendedName>
        <fullName evidence="3">PI3K/PI4K catalytic domain-containing protein</fullName>
    </recommendedName>
</protein>
<dbReference type="GO" id="GO:0034271">
    <property type="term" value="C:phosphatidylinositol 3-kinase complex, class III, type I"/>
    <property type="evidence" value="ECO:0007669"/>
    <property type="project" value="TreeGrafter"/>
</dbReference>
<keyword evidence="2" id="KW-0418">Kinase</keyword>
<name>A0A7R9WKA5_9STRA</name>
<dbReference type="EMBL" id="HBED01048506">
    <property type="protein sequence ID" value="CAD8326039.1"/>
    <property type="molecule type" value="Transcribed_RNA"/>
</dbReference>
<accession>A0A7R9WKA5</accession>
<evidence type="ECO:0000256" key="1">
    <source>
        <dbReference type="ARBA" id="ARBA00022679"/>
    </source>
</evidence>
<dbReference type="InterPro" id="IPR011009">
    <property type="entry name" value="Kinase-like_dom_sf"/>
</dbReference>
<dbReference type="Pfam" id="PF00454">
    <property type="entry name" value="PI3_PI4_kinase"/>
    <property type="match status" value="1"/>
</dbReference>
<dbReference type="GO" id="GO:0005777">
    <property type="term" value="C:peroxisome"/>
    <property type="evidence" value="ECO:0007669"/>
    <property type="project" value="TreeGrafter"/>
</dbReference>
<feature type="domain" description="PI3K/PI4K catalytic" evidence="3">
    <location>
        <begin position="1"/>
        <end position="154"/>
    </location>
</feature>
<dbReference type="SMART" id="SM00146">
    <property type="entry name" value="PI3Kc"/>
    <property type="match status" value="1"/>
</dbReference>
<proteinExistence type="predicted"/>
<dbReference type="PANTHER" id="PTHR10048:SF7">
    <property type="entry name" value="PHOSPHATIDYLINOSITOL 3-KINASE CATALYTIC SUBUNIT TYPE 3"/>
    <property type="match status" value="1"/>
</dbReference>
<dbReference type="InterPro" id="IPR018936">
    <property type="entry name" value="PI3/4_kinase_CS"/>
</dbReference>
<dbReference type="InterPro" id="IPR015433">
    <property type="entry name" value="PI3/4_kinase"/>
</dbReference>
<dbReference type="GO" id="GO:0034272">
    <property type="term" value="C:phosphatidylinositol 3-kinase complex, class III, type II"/>
    <property type="evidence" value="ECO:0007669"/>
    <property type="project" value="TreeGrafter"/>
</dbReference>
<dbReference type="GO" id="GO:0048015">
    <property type="term" value="P:phosphatidylinositol-mediated signaling"/>
    <property type="evidence" value="ECO:0007669"/>
    <property type="project" value="TreeGrafter"/>
</dbReference>
<evidence type="ECO:0000259" key="3">
    <source>
        <dbReference type="PROSITE" id="PS50290"/>
    </source>
</evidence>
<dbReference type="GO" id="GO:0005768">
    <property type="term" value="C:endosome"/>
    <property type="evidence" value="ECO:0007669"/>
    <property type="project" value="TreeGrafter"/>
</dbReference>
<dbReference type="PROSITE" id="PS50290">
    <property type="entry name" value="PI3_4_KINASE_3"/>
    <property type="match status" value="1"/>
</dbReference>
<dbReference type="AlphaFoldDB" id="A0A7R9WKA5"/>
<dbReference type="PROSITE" id="PS00916">
    <property type="entry name" value="PI3_4_KINASE_2"/>
    <property type="match status" value="1"/>
</dbReference>
<dbReference type="InterPro" id="IPR036940">
    <property type="entry name" value="PI3/4_kinase_cat_sf"/>
</dbReference>
<dbReference type="GO" id="GO:0006897">
    <property type="term" value="P:endocytosis"/>
    <property type="evidence" value="ECO:0007669"/>
    <property type="project" value="TreeGrafter"/>
</dbReference>
<reference evidence="4" key="1">
    <citation type="submission" date="2021-01" db="EMBL/GenBank/DDBJ databases">
        <authorList>
            <person name="Corre E."/>
            <person name="Pelletier E."/>
            <person name="Niang G."/>
            <person name="Scheremetjew M."/>
            <person name="Finn R."/>
            <person name="Kale V."/>
            <person name="Holt S."/>
            <person name="Cochrane G."/>
            <person name="Meng A."/>
            <person name="Brown T."/>
            <person name="Cohen L."/>
        </authorList>
    </citation>
    <scope>NUCLEOTIDE SEQUENCE</scope>
    <source>
        <strain evidence="4">CCMP147</strain>
    </source>
</reference>
<dbReference type="GO" id="GO:0000045">
    <property type="term" value="P:autophagosome assembly"/>
    <property type="evidence" value="ECO:0007669"/>
    <property type="project" value="TreeGrafter"/>
</dbReference>
<dbReference type="GO" id="GO:0000407">
    <property type="term" value="C:phagophore assembly site"/>
    <property type="evidence" value="ECO:0007669"/>
    <property type="project" value="TreeGrafter"/>
</dbReference>
<dbReference type="Gene3D" id="1.10.1070.11">
    <property type="entry name" value="Phosphatidylinositol 3-/4-kinase, catalytic domain"/>
    <property type="match status" value="1"/>
</dbReference>
<evidence type="ECO:0000313" key="4">
    <source>
        <dbReference type="EMBL" id="CAD8326039.1"/>
    </source>
</evidence>
<evidence type="ECO:0000256" key="2">
    <source>
        <dbReference type="ARBA" id="ARBA00022777"/>
    </source>
</evidence>